<dbReference type="Proteomes" id="UP000057158">
    <property type="component" value="Chromosome"/>
</dbReference>
<evidence type="ECO:0000313" key="1">
    <source>
        <dbReference type="EMBL" id="ALC16245.1"/>
    </source>
</evidence>
<proteinExistence type="predicted"/>
<sequence length="72" mass="8534">MIEVKTEKETERIETILDKDLNRVNEDLAIMEKHSADLDAVEEEIQESMVKRDREYKDSCLHSIPKPIKHIR</sequence>
<dbReference type="AlphaFoldDB" id="A0A0M4DHH4"/>
<evidence type="ECO:0000313" key="2">
    <source>
        <dbReference type="Proteomes" id="UP000057158"/>
    </source>
</evidence>
<reference evidence="1 2" key="1">
    <citation type="submission" date="2015-07" db="EMBL/GenBank/DDBJ databases">
        <title>Isolation and Genomic Characterization of a Novel Halophilic Metal-Reducing Deltaproteobacterium from the Deep Subsurface.</title>
        <authorList>
            <person name="Badalamenti J.P."/>
            <person name="Summers Z.M."/>
            <person name="Gralnick J.A."/>
            <person name="Bond D.R."/>
        </authorList>
    </citation>
    <scope>NUCLEOTIDE SEQUENCE [LARGE SCALE GENOMIC DNA]</scope>
    <source>
        <strain evidence="1 2">WTL</strain>
    </source>
</reference>
<keyword evidence="2" id="KW-1185">Reference proteome</keyword>
<name>A0A0M4DHH4_9BACT</name>
<dbReference type="EMBL" id="CP010802">
    <property type="protein sequence ID" value="ALC16245.1"/>
    <property type="molecule type" value="Genomic_DNA"/>
</dbReference>
<dbReference type="KEGG" id="des:DSOUD_1466"/>
<dbReference type="PATRIC" id="fig|1603606.3.peg.1598"/>
<dbReference type="OrthoDB" id="5402351at2"/>
<gene>
    <name evidence="1" type="ORF">DSOUD_1466</name>
</gene>
<dbReference type="RefSeq" id="WP_053550375.1">
    <property type="nucleotide sequence ID" value="NZ_CP010802.1"/>
</dbReference>
<accession>A0A0M4DHH4</accession>
<dbReference type="STRING" id="1603606.DSOUD_1466"/>
<organism evidence="1 2">
    <name type="scientific">Desulfuromonas soudanensis</name>
    <dbReference type="NCBI Taxonomy" id="1603606"/>
    <lineage>
        <taxon>Bacteria</taxon>
        <taxon>Pseudomonadati</taxon>
        <taxon>Thermodesulfobacteriota</taxon>
        <taxon>Desulfuromonadia</taxon>
        <taxon>Desulfuromonadales</taxon>
        <taxon>Desulfuromonadaceae</taxon>
        <taxon>Desulfuromonas</taxon>
    </lineage>
</organism>
<protein>
    <submittedName>
        <fullName evidence="1">Uncharacterized protein</fullName>
    </submittedName>
</protein>